<dbReference type="InterPro" id="IPR055302">
    <property type="entry name" value="F-box_dom-containing"/>
</dbReference>
<dbReference type="PANTHER" id="PTHR32141">
    <property type="match status" value="1"/>
</dbReference>
<evidence type="ECO:0000259" key="2">
    <source>
        <dbReference type="Pfam" id="PF24758"/>
    </source>
</evidence>
<name>A0A7H4LHV0_WHEAT</name>
<sequence length="391" mass="43685">MESADPSAKKMRLPPAATRVVDPAPDNAGRIGDPAPTRSQEPVESRVDRISNLPDAVLGEIISLLPTKDCCCTQVLSIWWRPLWRAVPLSLDCRQLSLFNDFEIPRDIISSHQGSVQSLCIPSCYLSKHTMPCTVDAWLKSTEFTELQLLEFYYSPGNHLPDTERHLPVPSAPMSISRFSSSLHTATFPLCYLPDNLVLNLRLPFLKKLSLVRVRISEASLHSIIHSSCPALECLVLVFTVRIGCLQIKSPNLVRIGISFDGRQLIIQDAPSLQRLILDSSYSPLQITIISAPKLEILGVIHDLCAHFNMLFGSTVLQSFSMDSLSMVLDSVKILYIQMNSFDLNKIIGLLQCFPCLEKLYIKAYVYQQHGFDGWVCRRAKRGVSGGQNSF</sequence>
<dbReference type="PANTHER" id="PTHR32141:SF186">
    <property type="entry name" value="FBD DOMAIN-CONTAINING PROTEIN"/>
    <property type="match status" value="1"/>
</dbReference>
<evidence type="ECO:0000256" key="1">
    <source>
        <dbReference type="SAM" id="MobiDB-lite"/>
    </source>
</evidence>
<feature type="domain" description="F-box/LRR-repeat protein 15/At3g58940/PEG3-like LRR" evidence="2">
    <location>
        <begin position="135"/>
        <end position="362"/>
    </location>
</feature>
<evidence type="ECO:0000313" key="4">
    <source>
        <dbReference type="Proteomes" id="UP000280104"/>
    </source>
</evidence>
<reference evidence="3 4" key="1">
    <citation type="submission" date="2018-05" db="EMBL/GenBank/DDBJ databases">
        <authorList>
            <person name="Thind KAUR A."/>
        </authorList>
    </citation>
    <scope>NUCLEOTIDE SEQUENCE [LARGE SCALE GENOMIC DNA]</scope>
</reference>
<dbReference type="EMBL" id="LS480641">
    <property type="protein sequence ID" value="SPT18188.1"/>
    <property type="molecule type" value="Genomic_DNA"/>
</dbReference>
<dbReference type="SUPFAM" id="SSF81383">
    <property type="entry name" value="F-box domain"/>
    <property type="match status" value="1"/>
</dbReference>
<dbReference type="Gene3D" id="3.80.10.10">
    <property type="entry name" value="Ribonuclease Inhibitor"/>
    <property type="match status" value="1"/>
</dbReference>
<dbReference type="AlphaFoldDB" id="A0A7H4LHV0"/>
<dbReference type="InterPro" id="IPR036047">
    <property type="entry name" value="F-box-like_dom_sf"/>
</dbReference>
<proteinExistence type="predicted"/>
<dbReference type="Proteomes" id="UP000280104">
    <property type="component" value="Chromosome II"/>
</dbReference>
<dbReference type="InterPro" id="IPR055411">
    <property type="entry name" value="LRR_FXL15/At3g58940/PEG3-like"/>
</dbReference>
<dbReference type="SUPFAM" id="SSF52047">
    <property type="entry name" value="RNI-like"/>
    <property type="match status" value="1"/>
</dbReference>
<feature type="region of interest" description="Disordered" evidence="1">
    <location>
        <begin position="1"/>
        <end position="45"/>
    </location>
</feature>
<accession>A0A7H4LHV0</accession>
<protein>
    <recommendedName>
        <fullName evidence="2">F-box/LRR-repeat protein 15/At3g58940/PEG3-like LRR domain-containing protein</fullName>
    </recommendedName>
</protein>
<dbReference type="InterPro" id="IPR032675">
    <property type="entry name" value="LRR_dom_sf"/>
</dbReference>
<gene>
    <name evidence="3" type="ORF">CAMPLR22A2D_LOCUS2799</name>
</gene>
<dbReference type="Pfam" id="PF24758">
    <property type="entry name" value="LRR_At5g56370"/>
    <property type="match status" value="1"/>
</dbReference>
<evidence type="ECO:0000313" key="3">
    <source>
        <dbReference type="EMBL" id="SPT18188.1"/>
    </source>
</evidence>
<organism evidence="3 4">
    <name type="scientific">Triticum aestivum</name>
    <name type="common">Wheat</name>
    <dbReference type="NCBI Taxonomy" id="4565"/>
    <lineage>
        <taxon>Eukaryota</taxon>
        <taxon>Viridiplantae</taxon>
        <taxon>Streptophyta</taxon>
        <taxon>Embryophyta</taxon>
        <taxon>Tracheophyta</taxon>
        <taxon>Spermatophyta</taxon>
        <taxon>Magnoliopsida</taxon>
        <taxon>Liliopsida</taxon>
        <taxon>Poales</taxon>
        <taxon>Poaceae</taxon>
        <taxon>BOP clade</taxon>
        <taxon>Pooideae</taxon>
        <taxon>Triticodae</taxon>
        <taxon>Triticeae</taxon>
        <taxon>Triticinae</taxon>
        <taxon>Triticum</taxon>
    </lineage>
</organism>